<evidence type="ECO:0000313" key="2">
    <source>
        <dbReference type="Proteomes" id="UP001417504"/>
    </source>
</evidence>
<organism evidence="1 2">
    <name type="scientific">Stephania japonica</name>
    <dbReference type="NCBI Taxonomy" id="461633"/>
    <lineage>
        <taxon>Eukaryota</taxon>
        <taxon>Viridiplantae</taxon>
        <taxon>Streptophyta</taxon>
        <taxon>Embryophyta</taxon>
        <taxon>Tracheophyta</taxon>
        <taxon>Spermatophyta</taxon>
        <taxon>Magnoliopsida</taxon>
        <taxon>Ranunculales</taxon>
        <taxon>Menispermaceae</taxon>
        <taxon>Menispermoideae</taxon>
        <taxon>Cissampelideae</taxon>
        <taxon>Stephania</taxon>
    </lineage>
</organism>
<accession>A0AAP0EDY0</accession>
<sequence length="176" mass="20210">MRYGRRMASNLRLSCEGFRRAFGKPSSYSVSREHSVQCQSTGTHNKEAKECIRHSPDCSYGYKAHSRAKHKNADPPHEPPQEIMAPQEEEIPVATTNIKELLPEFPRARRTPRFPVSPPTARRDKSTVNLVLDIPTISQCFRRHRLPRNRRAALDWGQHVDKLLLIQTTSSQGHFM</sequence>
<proteinExistence type="predicted"/>
<keyword evidence="2" id="KW-1185">Reference proteome</keyword>
<evidence type="ECO:0000313" key="1">
    <source>
        <dbReference type="EMBL" id="KAK9091570.1"/>
    </source>
</evidence>
<name>A0AAP0EDY0_9MAGN</name>
<dbReference type="Proteomes" id="UP001417504">
    <property type="component" value="Unassembled WGS sequence"/>
</dbReference>
<dbReference type="AlphaFoldDB" id="A0AAP0EDY0"/>
<reference evidence="1 2" key="1">
    <citation type="submission" date="2024-01" db="EMBL/GenBank/DDBJ databases">
        <title>Genome assemblies of Stephania.</title>
        <authorList>
            <person name="Yang L."/>
        </authorList>
    </citation>
    <scope>NUCLEOTIDE SEQUENCE [LARGE SCALE GENOMIC DNA]</scope>
    <source>
        <strain evidence="1">QJT</strain>
        <tissue evidence="1">Leaf</tissue>
    </source>
</reference>
<protein>
    <submittedName>
        <fullName evidence="1">Uncharacterized protein</fullName>
    </submittedName>
</protein>
<dbReference type="EMBL" id="JBBNAE010000010">
    <property type="protein sequence ID" value="KAK9091570.1"/>
    <property type="molecule type" value="Genomic_DNA"/>
</dbReference>
<comment type="caution">
    <text evidence="1">The sequence shown here is derived from an EMBL/GenBank/DDBJ whole genome shotgun (WGS) entry which is preliminary data.</text>
</comment>
<gene>
    <name evidence="1" type="ORF">Sjap_024747</name>
</gene>